<accession>G7JFE7</accession>
<dbReference type="PaxDb" id="3880-AES91623"/>
<reference evidence="1 3" key="1">
    <citation type="journal article" date="2011" name="Nature">
        <title>The Medicago genome provides insight into the evolution of rhizobial symbioses.</title>
        <authorList>
            <person name="Young N.D."/>
            <person name="Debelle F."/>
            <person name="Oldroyd G.E."/>
            <person name="Geurts R."/>
            <person name="Cannon S.B."/>
            <person name="Udvardi M.K."/>
            <person name="Benedito V.A."/>
            <person name="Mayer K.F."/>
            <person name="Gouzy J."/>
            <person name="Schoof H."/>
            <person name="Van de Peer Y."/>
            <person name="Proost S."/>
            <person name="Cook D.R."/>
            <person name="Meyers B.C."/>
            <person name="Spannagl M."/>
            <person name="Cheung F."/>
            <person name="De Mita S."/>
            <person name="Krishnakumar V."/>
            <person name="Gundlach H."/>
            <person name="Zhou S."/>
            <person name="Mudge J."/>
            <person name="Bharti A.K."/>
            <person name="Murray J.D."/>
            <person name="Naoumkina M.A."/>
            <person name="Rosen B."/>
            <person name="Silverstein K.A."/>
            <person name="Tang H."/>
            <person name="Rombauts S."/>
            <person name="Zhao P.X."/>
            <person name="Zhou P."/>
            <person name="Barbe V."/>
            <person name="Bardou P."/>
            <person name="Bechner M."/>
            <person name="Bellec A."/>
            <person name="Berger A."/>
            <person name="Berges H."/>
            <person name="Bidwell S."/>
            <person name="Bisseling T."/>
            <person name="Choisne N."/>
            <person name="Couloux A."/>
            <person name="Denny R."/>
            <person name="Deshpande S."/>
            <person name="Dai X."/>
            <person name="Doyle J.J."/>
            <person name="Dudez A.M."/>
            <person name="Farmer A.D."/>
            <person name="Fouteau S."/>
            <person name="Franken C."/>
            <person name="Gibelin C."/>
            <person name="Gish J."/>
            <person name="Goldstein S."/>
            <person name="Gonzalez A.J."/>
            <person name="Green P.J."/>
            <person name="Hallab A."/>
            <person name="Hartog M."/>
            <person name="Hua A."/>
            <person name="Humphray S.J."/>
            <person name="Jeong D.H."/>
            <person name="Jing Y."/>
            <person name="Jocker A."/>
            <person name="Kenton S.M."/>
            <person name="Kim D.J."/>
            <person name="Klee K."/>
            <person name="Lai H."/>
            <person name="Lang C."/>
            <person name="Lin S."/>
            <person name="Macmil S.L."/>
            <person name="Magdelenat G."/>
            <person name="Matthews L."/>
            <person name="McCorrison J."/>
            <person name="Monaghan E.L."/>
            <person name="Mun J.H."/>
            <person name="Najar F.Z."/>
            <person name="Nicholson C."/>
            <person name="Noirot C."/>
            <person name="O'Bleness M."/>
            <person name="Paule C.R."/>
            <person name="Poulain J."/>
            <person name="Prion F."/>
            <person name="Qin B."/>
            <person name="Qu C."/>
            <person name="Retzel E.F."/>
            <person name="Riddle C."/>
            <person name="Sallet E."/>
            <person name="Samain S."/>
            <person name="Samson N."/>
            <person name="Sanders I."/>
            <person name="Saurat O."/>
            <person name="Scarpelli C."/>
            <person name="Schiex T."/>
            <person name="Segurens B."/>
            <person name="Severin A.J."/>
            <person name="Sherrier D.J."/>
            <person name="Shi R."/>
            <person name="Sims S."/>
            <person name="Singer S.R."/>
            <person name="Sinharoy S."/>
            <person name="Sterck L."/>
            <person name="Viollet A."/>
            <person name="Wang B.B."/>
            <person name="Wang K."/>
            <person name="Wang M."/>
            <person name="Wang X."/>
            <person name="Warfsmann J."/>
            <person name="Weissenbach J."/>
            <person name="White D.D."/>
            <person name="White J.D."/>
            <person name="Wiley G.B."/>
            <person name="Wincker P."/>
            <person name="Xing Y."/>
            <person name="Yang L."/>
            <person name="Yao Z."/>
            <person name="Ying F."/>
            <person name="Zhai J."/>
            <person name="Zhou L."/>
            <person name="Zuber A."/>
            <person name="Denarie J."/>
            <person name="Dixon R.A."/>
            <person name="May G.D."/>
            <person name="Schwartz D.C."/>
            <person name="Rogers J."/>
            <person name="Quetier F."/>
            <person name="Town C.D."/>
            <person name="Roe B.A."/>
        </authorList>
    </citation>
    <scope>NUCLEOTIDE SEQUENCE [LARGE SCALE GENOMIC DNA]</scope>
    <source>
        <strain evidence="1">A17</strain>
        <strain evidence="2 3">cv. Jemalong A17</strain>
    </source>
</reference>
<evidence type="ECO:0000313" key="3">
    <source>
        <dbReference type="Proteomes" id="UP000002051"/>
    </source>
</evidence>
<gene>
    <name evidence="1" type="ordered locus">MTR_4g115560</name>
</gene>
<name>G7JFE7_MEDTR</name>
<evidence type="ECO:0000313" key="1">
    <source>
        <dbReference type="EMBL" id="AES91623.1"/>
    </source>
</evidence>
<reference evidence="1 3" key="2">
    <citation type="journal article" date="2014" name="BMC Genomics">
        <title>An improved genome release (version Mt4.0) for the model legume Medicago truncatula.</title>
        <authorList>
            <person name="Tang H."/>
            <person name="Krishnakumar V."/>
            <person name="Bidwell S."/>
            <person name="Rosen B."/>
            <person name="Chan A."/>
            <person name="Zhou S."/>
            <person name="Gentzbittel L."/>
            <person name="Childs K.L."/>
            <person name="Yandell M."/>
            <person name="Gundlach H."/>
            <person name="Mayer K.F."/>
            <person name="Schwartz D.C."/>
            <person name="Town C.D."/>
        </authorList>
    </citation>
    <scope>GENOME REANNOTATION</scope>
    <source>
        <strain evidence="2 3">cv. Jemalong A17</strain>
    </source>
</reference>
<evidence type="ECO:0000313" key="2">
    <source>
        <dbReference type="EnsemblPlants" id="AES91623"/>
    </source>
</evidence>
<proteinExistence type="predicted"/>
<dbReference type="EMBL" id="CM001220">
    <property type="protein sequence ID" value="AES91623.1"/>
    <property type="molecule type" value="Genomic_DNA"/>
</dbReference>
<organism evidence="1 3">
    <name type="scientific">Medicago truncatula</name>
    <name type="common">Barrel medic</name>
    <name type="synonym">Medicago tribuloides</name>
    <dbReference type="NCBI Taxonomy" id="3880"/>
    <lineage>
        <taxon>Eukaryota</taxon>
        <taxon>Viridiplantae</taxon>
        <taxon>Streptophyta</taxon>
        <taxon>Embryophyta</taxon>
        <taxon>Tracheophyta</taxon>
        <taxon>Spermatophyta</taxon>
        <taxon>Magnoliopsida</taxon>
        <taxon>eudicotyledons</taxon>
        <taxon>Gunneridae</taxon>
        <taxon>Pentapetalae</taxon>
        <taxon>rosids</taxon>
        <taxon>fabids</taxon>
        <taxon>Fabales</taxon>
        <taxon>Fabaceae</taxon>
        <taxon>Papilionoideae</taxon>
        <taxon>50 kb inversion clade</taxon>
        <taxon>NPAAA clade</taxon>
        <taxon>Hologalegina</taxon>
        <taxon>IRL clade</taxon>
        <taxon>Trifolieae</taxon>
        <taxon>Medicago</taxon>
    </lineage>
</organism>
<protein>
    <submittedName>
        <fullName evidence="1 2">Uncharacterized protein</fullName>
    </submittedName>
</protein>
<sequence length="94" mass="10940">MFNKLEEVRLMDNKLNSAILQGIGELPNSTFSLFPTIHARLHYYQNSVSRITTINQCFRNLDSRFNPKNIFKIREKLTCALKTQVNESNIVTFC</sequence>
<dbReference type="Proteomes" id="UP000002051">
    <property type="component" value="Chromosome 4"/>
</dbReference>
<dbReference type="HOGENOM" id="CLU_2389533_0_0_1"/>
<dbReference type="AlphaFoldDB" id="G7JFE7"/>
<reference evidence="2" key="3">
    <citation type="submission" date="2015-04" db="UniProtKB">
        <authorList>
            <consortium name="EnsemblPlants"/>
        </authorList>
    </citation>
    <scope>IDENTIFICATION</scope>
    <source>
        <strain evidence="2">cv. Jemalong A17</strain>
    </source>
</reference>
<keyword evidence="3" id="KW-1185">Reference proteome</keyword>
<dbReference type="EnsemblPlants" id="AES91623">
    <property type="protein sequence ID" value="AES91623"/>
    <property type="gene ID" value="MTR_4g115560"/>
</dbReference>